<evidence type="ECO:0000313" key="3">
    <source>
        <dbReference type="EMBL" id="KAJ6247735.1"/>
    </source>
</evidence>
<gene>
    <name evidence="3" type="ORF">M0813_18369</name>
</gene>
<feature type="coiled-coil region" evidence="1">
    <location>
        <begin position="115"/>
        <end position="142"/>
    </location>
</feature>
<feature type="compositionally biased region" description="Low complexity" evidence="2">
    <location>
        <begin position="404"/>
        <end position="437"/>
    </location>
</feature>
<dbReference type="EMBL" id="JAOAOG010000122">
    <property type="protein sequence ID" value="KAJ6247735.1"/>
    <property type="molecule type" value="Genomic_DNA"/>
</dbReference>
<sequence length="480" mass="56227">MFFDFPFNFENEPKNKNQTNQQNMSDGILTSREVFSRILMKEELKNEVRRHERKRRKKNSVPNENTEFLGEPPKTVTIQDVNDFFKKPITKNPEKKENFTKEQLTKYKKDKKITKQTRKEKIKKLIQENKNYKIEQQNLIRSIVKIKTELLIESEIQQCRQEELKFLKDYYSKFQTRIKLREKAKLEKLKNLQNPNLQLEITLNENNQKEATNEKNSFFFENVPTFDSFDSLFNFNSDPNKDIFNNTKQEKDVNEKNIQTKLNSQLPQTQTKTQTQTQLSTQKPITNLIASKIPQIINQQKQTQSNKIDLITHQFGPSVSSIEASSKKQLNSQIETNNTKKNNPNKEWDYTFGDQNNHFDWNMLNNKNDQPNDKNEINFDFDLGFGANSNQKNDLWGNSERGNSKSVSNKSIKNINITSSISTSSSSSSSSSNSKSFNSKKKKKNGNKPQVKFLDNKNLFFLVSALERHKKEITNENEKD</sequence>
<evidence type="ECO:0000256" key="1">
    <source>
        <dbReference type="SAM" id="Coils"/>
    </source>
</evidence>
<comment type="caution">
    <text evidence="3">The sequence shown here is derived from an EMBL/GenBank/DDBJ whole genome shotgun (WGS) entry which is preliminary data.</text>
</comment>
<organism evidence="3 4">
    <name type="scientific">Anaeramoeba flamelloides</name>
    <dbReference type="NCBI Taxonomy" id="1746091"/>
    <lineage>
        <taxon>Eukaryota</taxon>
        <taxon>Metamonada</taxon>
        <taxon>Anaeramoebidae</taxon>
        <taxon>Anaeramoeba</taxon>
    </lineage>
</organism>
<evidence type="ECO:0000313" key="4">
    <source>
        <dbReference type="Proteomes" id="UP001150062"/>
    </source>
</evidence>
<evidence type="ECO:0000256" key="2">
    <source>
        <dbReference type="SAM" id="MobiDB-lite"/>
    </source>
</evidence>
<protein>
    <submittedName>
        <fullName evidence="3">Uncharacterized protein</fullName>
    </submittedName>
</protein>
<proteinExistence type="predicted"/>
<keyword evidence="4" id="KW-1185">Reference proteome</keyword>
<keyword evidence="1" id="KW-0175">Coiled coil</keyword>
<reference evidence="3" key="1">
    <citation type="submission" date="2022-08" db="EMBL/GenBank/DDBJ databases">
        <title>Novel sulfate-reducing endosymbionts in the free-living metamonad Anaeramoeba.</title>
        <authorList>
            <person name="Jerlstrom-Hultqvist J."/>
            <person name="Cepicka I."/>
            <person name="Gallot-Lavallee L."/>
            <person name="Salas-Leiva D."/>
            <person name="Curtis B.A."/>
            <person name="Zahonova K."/>
            <person name="Pipaliya S."/>
            <person name="Dacks J."/>
            <person name="Roger A.J."/>
        </authorList>
    </citation>
    <scope>NUCLEOTIDE SEQUENCE</scope>
    <source>
        <strain evidence="3">Schooner1</strain>
    </source>
</reference>
<feature type="region of interest" description="Disordered" evidence="2">
    <location>
        <begin position="49"/>
        <end position="73"/>
    </location>
</feature>
<name>A0ABQ8YT81_9EUKA</name>
<feature type="region of interest" description="Disordered" evidence="2">
    <location>
        <begin position="390"/>
        <end position="451"/>
    </location>
</feature>
<accession>A0ABQ8YT81</accession>
<feature type="region of interest" description="Disordered" evidence="2">
    <location>
        <begin position="322"/>
        <end position="353"/>
    </location>
</feature>
<dbReference type="Proteomes" id="UP001150062">
    <property type="component" value="Unassembled WGS sequence"/>
</dbReference>
<feature type="compositionally biased region" description="Polar residues" evidence="2">
    <location>
        <begin position="322"/>
        <end position="335"/>
    </location>
</feature>